<evidence type="ECO:0000259" key="11">
    <source>
        <dbReference type="PROSITE" id="PS50222"/>
    </source>
</evidence>
<evidence type="ECO:0000313" key="12">
    <source>
        <dbReference type="EMBL" id="TNV85856.1"/>
    </source>
</evidence>
<dbReference type="Pfam" id="PF00036">
    <property type="entry name" value="EF-hand_1"/>
    <property type="match status" value="1"/>
</dbReference>
<evidence type="ECO:0000256" key="5">
    <source>
        <dbReference type="ARBA" id="ARBA00022741"/>
    </source>
</evidence>
<evidence type="ECO:0000259" key="10">
    <source>
        <dbReference type="PROSITE" id="PS50011"/>
    </source>
</evidence>
<dbReference type="GO" id="GO:0004674">
    <property type="term" value="F:protein serine/threonine kinase activity"/>
    <property type="evidence" value="ECO:0007669"/>
    <property type="project" value="UniProtKB-KW"/>
</dbReference>
<gene>
    <name evidence="12" type="ORF">FGO68_gene12995</name>
</gene>
<dbReference type="Gene3D" id="1.10.510.10">
    <property type="entry name" value="Transferase(Phosphotransferase) domain 1"/>
    <property type="match status" value="1"/>
</dbReference>
<dbReference type="SMART" id="SM00054">
    <property type="entry name" value="EFh"/>
    <property type="match status" value="4"/>
</dbReference>
<organism evidence="12 13">
    <name type="scientific">Halteria grandinella</name>
    <dbReference type="NCBI Taxonomy" id="5974"/>
    <lineage>
        <taxon>Eukaryota</taxon>
        <taxon>Sar</taxon>
        <taxon>Alveolata</taxon>
        <taxon>Ciliophora</taxon>
        <taxon>Intramacronucleata</taxon>
        <taxon>Spirotrichea</taxon>
        <taxon>Stichotrichia</taxon>
        <taxon>Sporadotrichida</taxon>
        <taxon>Halteriidae</taxon>
        <taxon>Halteria</taxon>
    </lineage>
</organism>
<evidence type="ECO:0000256" key="3">
    <source>
        <dbReference type="ARBA" id="ARBA00022527"/>
    </source>
</evidence>
<dbReference type="OrthoDB" id="436110at2759"/>
<evidence type="ECO:0000313" key="13">
    <source>
        <dbReference type="Proteomes" id="UP000785679"/>
    </source>
</evidence>
<comment type="cofactor">
    <cofactor evidence="1">
        <name>Mg(2+)</name>
        <dbReference type="ChEBI" id="CHEBI:18420"/>
    </cofactor>
</comment>
<dbReference type="Gene3D" id="3.30.200.20">
    <property type="entry name" value="Phosphorylase Kinase, domain 1"/>
    <property type="match status" value="1"/>
</dbReference>
<evidence type="ECO:0000256" key="2">
    <source>
        <dbReference type="ARBA" id="ARBA00011245"/>
    </source>
</evidence>
<evidence type="ECO:0008006" key="14">
    <source>
        <dbReference type="Google" id="ProtNLM"/>
    </source>
</evidence>
<dbReference type="GO" id="GO:0005509">
    <property type="term" value="F:calcium ion binding"/>
    <property type="evidence" value="ECO:0007669"/>
    <property type="project" value="InterPro"/>
</dbReference>
<dbReference type="InterPro" id="IPR050205">
    <property type="entry name" value="CDPK_Ser/Thr_kinases"/>
</dbReference>
<evidence type="ECO:0000256" key="6">
    <source>
        <dbReference type="ARBA" id="ARBA00022777"/>
    </source>
</evidence>
<comment type="similarity">
    <text evidence="9">Belongs to the protein kinase superfamily. Ser/Thr protein kinase family. CDPK subfamily.</text>
</comment>
<name>A0A8J8P5C0_HALGN</name>
<protein>
    <recommendedName>
        <fullName evidence="14">Protein kinase domain containing protein</fullName>
    </recommendedName>
</protein>
<dbReference type="EMBL" id="RRYP01001504">
    <property type="protein sequence ID" value="TNV85856.1"/>
    <property type="molecule type" value="Genomic_DNA"/>
</dbReference>
<keyword evidence="8" id="KW-0067">ATP-binding</keyword>
<dbReference type="FunFam" id="1.10.510.10:FF:000571">
    <property type="entry name" value="Maternal embryonic leucine zipper kinase"/>
    <property type="match status" value="1"/>
</dbReference>
<keyword evidence="6" id="KW-0418">Kinase</keyword>
<reference evidence="12" key="1">
    <citation type="submission" date="2019-06" db="EMBL/GenBank/DDBJ databases">
        <authorList>
            <person name="Zheng W."/>
        </authorList>
    </citation>
    <scope>NUCLEOTIDE SEQUENCE</scope>
    <source>
        <strain evidence="12">QDHG01</strain>
    </source>
</reference>
<comment type="caution">
    <text evidence="12">The sequence shown here is derived from an EMBL/GenBank/DDBJ whole genome shotgun (WGS) entry which is preliminary data.</text>
</comment>
<evidence type="ECO:0000256" key="9">
    <source>
        <dbReference type="ARBA" id="ARBA00024334"/>
    </source>
</evidence>
<accession>A0A8J8P5C0</accession>
<dbReference type="InterPro" id="IPR011009">
    <property type="entry name" value="Kinase-like_dom_sf"/>
</dbReference>
<dbReference type="PROSITE" id="PS50011">
    <property type="entry name" value="PROTEIN_KINASE_DOM"/>
    <property type="match status" value="1"/>
</dbReference>
<dbReference type="SUPFAM" id="SSF47473">
    <property type="entry name" value="EF-hand"/>
    <property type="match status" value="1"/>
</dbReference>
<dbReference type="InterPro" id="IPR018247">
    <property type="entry name" value="EF_Hand_1_Ca_BS"/>
</dbReference>
<dbReference type="InterPro" id="IPR000719">
    <property type="entry name" value="Prot_kinase_dom"/>
</dbReference>
<evidence type="ECO:0000256" key="4">
    <source>
        <dbReference type="ARBA" id="ARBA00022679"/>
    </source>
</evidence>
<dbReference type="SUPFAM" id="SSF56112">
    <property type="entry name" value="Protein kinase-like (PK-like)"/>
    <property type="match status" value="1"/>
</dbReference>
<evidence type="ECO:0000256" key="8">
    <source>
        <dbReference type="ARBA" id="ARBA00022840"/>
    </source>
</evidence>
<keyword evidence="4" id="KW-0808">Transferase</keyword>
<dbReference type="InterPro" id="IPR011992">
    <property type="entry name" value="EF-hand-dom_pair"/>
</dbReference>
<comment type="subunit">
    <text evidence="2">Monomer.</text>
</comment>
<evidence type="ECO:0000256" key="7">
    <source>
        <dbReference type="ARBA" id="ARBA00022837"/>
    </source>
</evidence>
<keyword evidence="5" id="KW-0547">Nucleotide-binding</keyword>
<dbReference type="PANTHER" id="PTHR24349">
    <property type="entry name" value="SERINE/THREONINE-PROTEIN KINASE"/>
    <property type="match status" value="1"/>
</dbReference>
<dbReference type="GO" id="GO:0005524">
    <property type="term" value="F:ATP binding"/>
    <property type="evidence" value="ECO:0007669"/>
    <property type="project" value="UniProtKB-KW"/>
</dbReference>
<dbReference type="Proteomes" id="UP000785679">
    <property type="component" value="Unassembled WGS sequence"/>
</dbReference>
<dbReference type="PROSITE" id="PS00018">
    <property type="entry name" value="EF_HAND_1"/>
    <property type="match status" value="2"/>
</dbReference>
<feature type="domain" description="Protein kinase" evidence="10">
    <location>
        <begin position="1"/>
        <end position="226"/>
    </location>
</feature>
<dbReference type="InterPro" id="IPR002048">
    <property type="entry name" value="EF_hand_dom"/>
</dbReference>
<keyword evidence="3" id="KW-0723">Serine/threonine-protein kinase</keyword>
<evidence type="ECO:0000256" key="1">
    <source>
        <dbReference type="ARBA" id="ARBA00001946"/>
    </source>
</evidence>
<dbReference type="Pfam" id="PF00069">
    <property type="entry name" value="Pkinase"/>
    <property type="match status" value="1"/>
</dbReference>
<dbReference type="Gene3D" id="1.10.238.10">
    <property type="entry name" value="EF-hand"/>
    <property type="match status" value="1"/>
</dbReference>
<keyword evidence="7" id="KW-0106">Calcium</keyword>
<dbReference type="PROSITE" id="PS50222">
    <property type="entry name" value="EF_HAND_2"/>
    <property type="match status" value="1"/>
</dbReference>
<sequence>MINIDNNRELLNEFNILKKLYHPLIVDIHEVLEEPKKLYLIEELCMGGDVAHELQRRTAYSEEEAAHIIKGALLSIAYCHKKQIVHRNIKPGNFVFKKTGSKMAKLIDFGSAVDLNSKHHKERLPLQRMVGLTSHMAPEMLKECYNEKVDIWGLGVVLFELLSNKLPFDGSTDQELMLNIQDGSYQFTGPAWRYIKDEAKDLIKQMLTYNPNNRISAQKALLHPWILANAPNQPNKQQLSDCIQNMIDCRFQNKIQEAVLSIICHRTINREDQEILENAFLNIDLDNDGVISYEEFQYAFNKYYKCSFADDKGMSDEDESETQFINTQHNPSSIDLEMVFLRCDLDQDGVIDWHDFMMTACNKHRALSKYNLDEAFSSFDLFQKTFVTFDDFECAYGKFDQIGENVWEDIIIHTMGTEDGLISMKEFINIMSQLLKQ</sequence>
<proteinExistence type="inferred from homology"/>
<feature type="domain" description="EF-hand" evidence="11">
    <location>
        <begin position="271"/>
        <end position="306"/>
    </location>
</feature>
<dbReference type="AlphaFoldDB" id="A0A8J8P5C0"/>
<keyword evidence="13" id="KW-1185">Reference proteome</keyword>